<dbReference type="PANTHER" id="PTHR11063:SF8">
    <property type="entry name" value="DELTA-1-PYRROLINE-5-CARBOXYLATE SYNTHASE"/>
    <property type="match status" value="1"/>
</dbReference>
<dbReference type="InterPro" id="IPR019797">
    <property type="entry name" value="Glutamate_5-kinase_CS"/>
</dbReference>
<proteinExistence type="inferred from homology"/>
<evidence type="ECO:0000256" key="5">
    <source>
        <dbReference type="ARBA" id="ARBA00022490"/>
    </source>
</evidence>
<dbReference type="InterPro" id="IPR015590">
    <property type="entry name" value="Aldehyde_DH_dom"/>
</dbReference>
<dbReference type="EMBL" id="CAJNOC010000145">
    <property type="protein sequence ID" value="CAF0719134.1"/>
    <property type="molecule type" value="Genomic_DNA"/>
</dbReference>
<dbReference type="InterPro" id="IPR020593">
    <property type="entry name" value="G-glutamylP_reductase_CS"/>
</dbReference>
<dbReference type="AlphaFoldDB" id="A0A813M6H8"/>
<keyword evidence="21" id="KW-1185">Reference proteome</keyword>
<protein>
    <recommendedName>
        <fullName evidence="17">Delta-1-pyrroline-5-carboxylate synthase</fullName>
    </recommendedName>
    <domain>
        <recommendedName>
            <fullName evidence="17">Glutamate 5-kinase</fullName>
            <shortName evidence="17">GK</shortName>
            <ecNumber evidence="17">2.7.2.11</ecNumber>
        </recommendedName>
        <alternativeName>
            <fullName evidence="17">Gamma-glutamyl kinase</fullName>
        </alternativeName>
    </domain>
    <domain>
        <recommendedName>
            <fullName evidence="17">Gamma-glutamyl phosphate reductase</fullName>
            <shortName evidence="17">GPR</shortName>
            <ecNumber evidence="17">1.2.1.41</ecNumber>
        </recommendedName>
        <alternativeName>
            <fullName evidence="17">Glutamate-5-semialdehyde dehydrogenase</fullName>
        </alternativeName>
        <alternativeName>
            <fullName evidence="17">Glutamyl-gamma-semialdehyde dehydrogenase</fullName>
        </alternativeName>
    </domain>
</protein>
<dbReference type="InterPro" id="IPR016162">
    <property type="entry name" value="Ald_DH_N"/>
</dbReference>
<dbReference type="InterPro" id="IPR036393">
    <property type="entry name" value="AceGlu_kinase-like_sf"/>
</dbReference>
<dbReference type="Gene3D" id="3.40.309.10">
    <property type="entry name" value="Aldehyde Dehydrogenase, Chain A, domain 2"/>
    <property type="match status" value="1"/>
</dbReference>
<gene>
    <name evidence="20" type="ORF">OXX778_LOCUS2017</name>
</gene>
<feature type="domain" description="Aspartate/glutamate/uridylate kinase" evidence="19">
    <location>
        <begin position="41"/>
        <end position="294"/>
    </location>
</feature>
<keyword evidence="6 17" id="KW-0028">Amino-acid biosynthesis</keyword>
<dbReference type="GO" id="GO:0005739">
    <property type="term" value="C:mitochondrion"/>
    <property type="evidence" value="ECO:0007669"/>
    <property type="project" value="UniProtKB-UniRule"/>
</dbReference>
<dbReference type="UniPathway" id="UPA00098">
    <property type="reaction ID" value="UER00359"/>
</dbReference>
<accession>A0A813M6H8</accession>
<evidence type="ECO:0000256" key="4">
    <source>
        <dbReference type="ARBA" id="ARBA00009302"/>
    </source>
</evidence>
<comment type="catalytic activity">
    <reaction evidence="16 17">
        <text>L-glutamate + ATP = L-glutamyl 5-phosphate + ADP</text>
        <dbReference type="Rhea" id="RHEA:14877"/>
        <dbReference type="ChEBI" id="CHEBI:29985"/>
        <dbReference type="ChEBI" id="CHEBI:30616"/>
        <dbReference type="ChEBI" id="CHEBI:58274"/>
        <dbReference type="ChEBI" id="CHEBI:456216"/>
        <dbReference type="EC" id="2.7.2.11"/>
    </reaction>
</comment>
<comment type="caution">
    <text evidence="20">The sequence shown here is derived from an EMBL/GenBank/DDBJ whole genome shotgun (WGS) entry which is preliminary data.</text>
</comment>
<keyword evidence="5" id="KW-0963">Cytoplasm</keyword>
<dbReference type="InterPro" id="IPR016161">
    <property type="entry name" value="Ald_DH/histidinol_DH"/>
</dbReference>
<dbReference type="Gene3D" id="3.40.1160.10">
    <property type="entry name" value="Acetylglutamate kinase-like"/>
    <property type="match status" value="1"/>
</dbReference>
<evidence type="ECO:0000256" key="10">
    <source>
        <dbReference type="ARBA" id="ARBA00022777"/>
    </source>
</evidence>
<evidence type="ECO:0000256" key="17">
    <source>
        <dbReference type="PIRNR" id="PIRNR036429"/>
    </source>
</evidence>
<sequence length="748" mass="81677">MSRLALSTAKSISYRNFDRKFSLSSSLLKAYNNRNDLKNAKKVVVKLGSAVITREDQSGIALGRLASIVEQVSELQNSGKQVLMVTSGAVALGRQKVSRELLDKTLRESTQKTITKIEKSTLDKKACAATGQNGLMSLYSSLFSQYGVETAQVLVTKADFQSEHTLKHLQSTLNYLLEAKIVPILNTNDAIGYPPELTKDKEGALNINDNDSLAAKLAAMVESDLLLIMSDVNGVYNCPPSEPDSRLLENFCPSVDKNLVSFGSISNVGTGGMESKIAAAEFALENNCSVIICNGKQQNAILDSLNGKKIGTFFSNSVSSMATVENLASNARNGGRLLQTLSADKRSKIIRDYAQLLLANSRQIYEANTLDIELARKNNLSPVLLSRLSLNEKKLITLADGMQQIAANTNILGKVLKSTQLADELILKQVTVPIGVLLVIFESRPDSLPQIASLCIASGNSLLLKGGSEAFNTNKLLHKLVQDALEQFVPRETISLLNTREEINDLLQLDSKYIDLIIPRGSNQLVQNIQKNSKSIPVLGHAEGICHVFVDKDCDPDTVLKVVRDAKCDYPSACNAMETLLIHKDLVNTQLFESIINLFKSERVKLYAGPSLQKYVTDLPPAKKLNHEYSDLELTIEVADNLESAVDHINKFGSNHTESIITKNDDAAEYFLKNVDSACVFLNTSTRMADGYRFGLGAEVGISTGRLHARGPVGVEGLLTTKWLINGNAHTASDFSTGKKKFIHKVLN</sequence>
<comment type="pathway">
    <text evidence="1 17">Amino-acid biosynthesis; L-proline biosynthesis; L-glutamate 5-semialdehyde from L-glutamate: step 2/2.</text>
</comment>
<name>A0A813M6H8_9BILA</name>
<dbReference type="NCBIfam" id="TIGR01027">
    <property type="entry name" value="proB"/>
    <property type="match status" value="1"/>
</dbReference>
<dbReference type="SUPFAM" id="SSF53633">
    <property type="entry name" value="Carbamate kinase-like"/>
    <property type="match status" value="1"/>
</dbReference>
<dbReference type="GO" id="GO:0004349">
    <property type="term" value="F:glutamate 5-kinase activity"/>
    <property type="evidence" value="ECO:0007669"/>
    <property type="project" value="UniProtKB-UniRule"/>
</dbReference>
<evidence type="ECO:0000256" key="3">
    <source>
        <dbReference type="ARBA" id="ARBA00006300"/>
    </source>
</evidence>
<evidence type="ECO:0000256" key="6">
    <source>
        <dbReference type="ARBA" id="ARBA00022605"/>
    </source>
</evidence>
<dbReference type="GO" id="GO:0004350">
    <property type="term" value="F:glutamate-5-semialdehyde dehydrogenase activity"/>
    <property type="evidence" value="ECO:0007669"/>
    <property type="project" value="UniProtKB-UniRule"/>
</dbReference>
<dbReference type="HAMAP" id="MF_00412">
    <property type="entry name" value="ProA"/>
    <property type="match status" value="1"/>
</dbReference>
<dbReference type="PANTHER" id="PTHR11063">
    <property type="entry name" value="GLUTAMATE SEMIALDEHYDE DEHYDROGENASE"/>
    <property type="match status" value="1"/>
</dbReference>
<dbReference type="InterPro" id="IPR005715">
    <property type="entry name" value="Glu_5kinase/COase_Synthase"/>
</dbReference>
<dbReference type="EC" id="2.7.2.11" evidence="17"/>
<evidence type="ECO:0000256" key="7">
    <source>
        <dbReference type="ARBA" id="ARBA00022650"/>
    </source>
</evidence>
<comment type="catalytic activity">
    <reaction evidence="15 17">
        <text>L-glutamate 5-semialdehyde + phosphate + NADP(+) = L-glutamyl 5-phosphate + NADPH + H(+)</text>
        <dbReference type="Rhea" id="RHEA:19541"/>
        <dbReference type="ChEBI" id="CHEBI:15378"/>
        <dbReference type="ChEBI" id="CHEBI:43474"/>
        <dbReference type="ChEBI" id="CHEBI:57783"/>
        <dbReference type="ChEBI" id="CHEBI:58066"/>
        <dbReference type="ChEBI" id="CHEBI:58274"/>
        <dbReference type="ChEBI" id="CHEBI:58349"/>
        <dbReference type="EC" id="1.2.1.41"/>
    </reaction>
</comment>
<dbReference type="Pfam" id="PF00171">
    <property type="entry name" value="Aldedh"/>
    <property type="match status" value="1"/>
</dbReference>
<comment type="similarity">
    <text evidence="4 17">In the N-terminal section; belongs to the glutamate 5-kinase family.</text>
</comment>
<keyword evidence="11 17" id="KW-0067">ATP-binding</keyword>
<dbReference type="Gene3D" id="3.40.605.10">
    <property type="entry name" value="Aldehyde Dehydrogenase, Chain A, domain 1"/>
    <property type="match status" value="1"/>
</dbReference>
<evidence type="ECO:0000256" key="16">
    <source>
        <dbReference type="ARBA" id="ARBA00049141"/>
    </source>
</evidence>
<keyword evidence="12 17" id="KW-0521">NADP</keyword>
<keyword evidence="13 17" id="KW-0560">Oxidoreductase</keyword>
<keyword evidence="10 17" id="KW-0418">Kinase</keyword>
<reference evidence="20" key="1">
    <citation type="submission" date="2021-02" db="EMBL/GenBank/DDBJ databases">
        <authorList>
            <person name="Nowell W R."/>
        </authorList>
    </citation>
    <scope>NUCLEOTIDE SEQUENCE</scope>
    <source>
        <strain evidence="20">Ploen Becks lab</strain>
    </source>
</reference>
<dbReference type="InterPro" id="IPR016163">
    <property type="entry name" value="Ald_DH_C"/>
</dbReference>
<comment type="pathway">
    <text evidence="2 17">Amino-acid biosynthesis; L-proline biosynthesis; L-glutamate 5-semialdehyde from L-glutamate: step 1/2.</text>
</comment>
<dbReference type="PROSITE" id="PS00902">
    <property type="entry name" value="GLUTAMATE_5_KINASE"/>
    <property type="match status" value="1"/>
</dbReference>
<evidence type="ECO:0000256" key="11">
    <source>
        <dbReference type="ARBA" id="ARBA00022840"/>
    </source>
</evidence>
<evidence type="ECO:0000313" key="21">
    <source>
        <dbReference type="Proteomes" id="UP000663879"/>
    </source>
</evidence>
<evidence type="ECO:0000256" key="8">
    <source>
        <dbReference type="ARBA" id="ARBA00022679"/>
    </source>
</evidence>
<evidence type="ECO:0000256" key="12">
    <source>
        <dbReference type="ARBA" id="ARBA00022857"/>
    </source>
</evidence>
<dbReference type="InterPro" id="IPR001048">
    <property type="entry name" value="Asp/Glu/Uridylate_kinase"/>
</dbReference>
<dbReference type="PROSITE" id="PS01223">
    <property type="entry name" value="PROA"/>
    <property type="match status" value="1"/>
</dbReference>
<feature type="domain" description="Aldehyde dehydrogenase" evidence="18">
    <location>
        <begin position="317"/>
        <end position="599"/>
    </location>
</feature>
<evidence type="ECO:0000313" key="20">
    <source>
        <dbReference type="EMBL" id="CAF0719134.1"/>
    </source>
</evidence>
<dbReference type="NCBIfam" id="NF001221">
    <property type="entry name" value="PRK00197.1"/>
    <property type="match status" value="1"/>
</dbReference>
<evidence type="ECO:0000256" key="15">
    <source>
        <dbReference type="ARBA" id="ARBA00049024"/>
    </source>
</evidence>
<evidence type="ECO:0000256" key="9">
    <source>
        <dbReference type="ARBA" id="ARBA00022741"/>
    </source>
</evidence>
<dbReference type="InterPro" id="IPR005766">
    <property type="entry name" value="P5_carboxy_syn"/>
</dbReference>
<evidence type="ECO:0000256" key="1">
    <source>
        <dbReference type="ARBA" id="ARBA00004985"/>
    </source>
</evidence>
<dbReference type="Pfam" id="PF00696">
    <property type="entry name" value="AA_kinase"/>
    <property type="match status" value="1"/>
</dbReference>
<evidence type="ECO:0000256" key="13">
    <source>
        <dbReference type="ARBA" id="ARBA00023002"/>
    </source>
</evidence>
<evidence type="ECO:0000259" key="19">
    <source>
        <dbReference type="Pfam" id="PF00696"/>
    </source>
</evidence>
<organism evidence="20 21">
    <name type="scientific">Brachionus calyciflorus</name>
    <dbReference type="NCBI Taxonomy" id="104777"/>
    <lineage>
        <taxon>Eukaryota</taxon>
        <taxon>Metazoa</taxon>
        <taxon>Spiralia</taxon>
        <taxon>Gnathifera</taxon>
        <taxon>Rotifera</taxon>
        <taxon>Eurotatoria</taxon>
        <taxon>Monogononta</taxon>
        <taxon>Pseudotrocha</taxon>
        <taxon>Ploima</taxon>
        <taxon>Brachionidae</taxon>
        <taxon>Brachionus</taxon>
    </lineage>
</organism>
<dbReference type="GO" id="GO:0005524">
    <property type="term" value="F:ATP binding"/>
    <property type="evidence" value="ECO:0007669"/>
    <property type="project" value="UniProtKB-UniRule"/>
</dbReference>
<dbReference type="InterPro" id="IPR001057">
    <property type="entry name" value="Glu/AcGlu_kinase"/>
</dbReference>
<dbReference type="NCBIfam" id="TIGR01092">
    <property type="entry name" value="P5CS"/>
    <property type="match status" value="1"/>
</dbReference>
<dbReference type="Proteomes" id="UP000663879">
    <property type="component" value="Unassembled WGS sequence"/>
</dbReference>
<dbReference type="PIRSF" id="PIRSF036429">
    <property type="entry name" value="P5C_syn"/>
    <property type="match status" value="1"/>
</dbReference>
<dbReference type="EC" id="1.2.1.41" evidence="17"/>
<dbReference type="NCBIfam" id="TIGR00407">
    <property type="entry name" value="proA"/>
    <property type="match status" value="1"/>
</dbReference>
<dbReference type="FunFam" id="3.40.1160.10:FF:000006">
    <property type="entry name" value="Glutamate 5-kinase"/>
    <property type="match status" value="1"/>
</dbReference>
<evidence type="ECO:0000256" key="2">
    <source>
        <dbReference type="ARBA" id="ARBA00005185"/>
    </source>
</evidence>
<dbReference type="HAMAP" id="MF_00456">
    <property type="entry name" value="ProB"/>
    <property type="match status" value="1"/>
</dbReference>
<keyword evidence="9 17" id="KW-0547">Nucleotide-binding</keyword>
<dbReference type="OrthoDB" id="1934954at2759"/>
<dbReference type="SUPFAM" id="SSF53720">
    <property type="entry name" value="ALDH-like"/>
    <property type="match status" value="1"/>
</dbReference>
<keyword evidence="14" id="KW-0511">Multifunctional enzyme</keyword>
<evidence type="ECO:0000256" key="14">
    <source>
        <dbReference type="ARBA" id="ARBA00023268"/>
    </source>
</evidence>
<dbReference type="InterPro" id="IPR000965">
    <property type="entry name" value="GPR_dom"/>
</dbReference>
<keyword evidence="7 17" id="KW-0641">Proline biosynthesis</keyword>
<evidence type="ECO:0000259" key="18">
    <source>
        <dbReference type="Pfam" id="PF00171"/>
    </source>
</evidence>
<dbReference type="GO" id="GO:0055129">
    <property type="term" value="P:L-proline biosynthetic process"/>
    <property type="evidence" value="ECO:0007669"/>
    <property type="project" value="UniProtKB-UniRule"/>
</dbReference>
<comment type="similarity">
    <text evidence="3 17">In the C-terminal section; belongs to the gamma-glutamyl phosphate reductase family.</text>
</comment>
<dbReference type="PRINTS" id="PR00474">
    <property type="entry name" value="GLU5KINASE"/>
</dbReference>
<dbReference type="CDD" id="cd07079">
    <property type="entry name" value="ALDH_F18-19_ProA-GPR"/>
    <property type="match status" value="1"/>
</dbReference>
<keyword evidence="8 17" id="KW-0808">Transferase</keyword>